<reference evidence="1" key="1">
    <citation type="journal article" date="2016" name="Sci. Rep.">
        <title>Genomics of high molecular weight plasmids isolated from an on-farm biopurification system.</title>
        <authorList>
            <person name="Martini M.C."/>
            <person name="Wibberg D."/>
            <person name="Lozano M."/>
            <person name="Torres Tejerizo G."/>
            <person name="Albicoro F.J."/>
            <person name="Jaenicke S."/>
            <person name="van Elsas J.D."/>
            <person name="Petroni A."/>
            <person name="Garcillan-Barcia M.P."/>
            <person name="de la Cruz F."/>
            <person name="Schluter A."/>
            <person name="Puhler A."/>
            <person name="Pistorio M."/>
            <person name="Lagares A."/>
            <person name="Del Papa M.F."/>
        </authorList>
    </citation>
    <scope>NUCLEOTIDE SEQUENCE</scope>
    <source>
        <plasmid evidence="1">pMC2</plasmid>
    </source>
</reference>
<proteinExistence type="predicted"/>
<dbReference type="EMBL" id="LT158602">
    <property type="protein sequence ID" value="CVK35523.1"/>
    <property type="molecule type" value="Genomic_DNA"/>
</dbReference>
<dbReference type="Gene3D" id="4.10.410.40">
    <property type="match status" value="1"/>
</dbReference>
<geneLocation type="plasmid" evidence="1">
    <name>pMC2</name>
</geneLocation>
<evidence type="ECO:0000313" key="1">
    <source>
        <dbReference type="EMBL" id="CVK35523.1"/>
    </source>
</evidence>
<evidence type="ECO:0008006" key="2">
    <source>
        <dbReference type="Google" id="ProtNLM"/>
    </source>
</evidence>
<name>A0A1A7GE56_9ZZZZ</name>
<accession>A0A1A7GE56</accession>
<organism evidence="1">
    <name type="scientific">biofilter metagenome</name>
    <dbReference type="NCBI Taxonomy" id="1070537"/>
    <lineage>
        <taxon>unclassified sequences</taxon>
        <taxon>metagenomes</taxon>
        <taxon>ecological metagenomes</taxon>
    </lineage>
</organism>
<sequence>MATRPYNTTAAAGTRFGIVGGVPATFDAAGFSALIFIDIGKIKNGGEIGKQFEIIRNNYLSQRGTEKRKGTFDAGSLTLEVDVKTDAGQAMCETALESDDDYNFQIKFKTGLTYYVRGLVTGFKKKVGGPNDMFAATITVELNPFVDEADVEQAALKVEPTDP</sequence>
<gene>
    <name evidence="1" type="ORF">MCM2015_pMC2_31</name>
</gene>
<protein>
    <recommendedName>
        <fullName evidence="2">Phage tail protein</fullName>
    </recommendedName>
</protein>
<dbReference type="AlphaFoldDB" id="A0A1A7GE56"/>
<keyword evidence="1" id="KW-0614">Plasmid</keyword>